<name>A0A017T909_9BACT</name>
<dbReference type="Gene3D" id="3.30.1780.10">
    <property type="entry name" value="ornithine cyclodeaminase, domain 1"/>
    <property type="match status" value="1"/>
</dbReference>
<dbReference type="GO" id="GO:0005737">
    <property type="term" value="C:cytoplasm"/>
    <property type="evidence" value="ECO:0007669"/>
    <property type="project" value="TreeGrafter"/>
</dbReference>
<keyword evidence="2" id="KW-1185">Reference proteome</keyword>
<sequence length="337" mass="36875">MDFGFSVITGHTVHALLTPRKRECVEIVRQAYLAHHARHSVNPNSYFLRFPEKPSARIIALPAYLGDRFNVSGIKWIASYPENVAAGFPRASAVLILNDYETGYPFACLESSIISAARTAASAVLGAERLSPEGRRARAVGIVGNGLIARYVYDFLIGTGWEIEAVRLFDTRAGESERFRDEVCDASRHRQIEVMPEGDALLRSCDLIVLTTVAPRPYILDGSLLAHNPVVLNLSLRDLAPEILLGSYNIVDDVDHVMQANSSPHLAEQLTGNRDFITGTLAGLISGECAIGRDKPVVFSPFGLGILDLAVGKWIHDLAKERGDVVAVNGFFHDVTR</sequence>
<dbReference type="InterPro" id="IPR023866">
    <property type="entry name" value="SbnB"/>
</dbReference>
<dbReference type="PIRSF" id="PIRSF001439">
    <property type="entry name" value="CryM"/>
    <property type="match status" value="1"/>
</dbReference>
<reference evidence="1 2" key="1">
    <citation type="submission" date="2013-05" db="EMBL/GenBank/DDBJ databases">
        <title>Genome assembly of Chondromyces apiculatus DSM 436.</title>
        <authorList>
            <person name="Sharma G."/>
            <person name="Khatri I."/>
            <person name="Kaur C."/>
            <person name="Mayilraj S."/>
            <person name="Subramanian S."/>
        </authorList>
    </citation>
    <scope>NUCLEOTIDE SEQUENCE [LARGE SCALE GENOMIC DNA]</scope>
    <source>
        <strain evidence="1 2">DSM 436</strain>
    </source>
</reference>
<dbReference type="Gene3D" id="3.40.50.720">
    <property type="entry name" value="NAD(P)-binding Rossmann-like Domain"/>
    <property type="match status" value="1"/>
</dbReference>
<dbReference type="PANTHER" id="PTHR13812:SF19">
    <property type="entry name" value="KETIMINE REDUCTASE MU-CRYSTALLIN"/>
    <property type="match status" value="1"/>
</dbReference>
<dbReference type="Proteomes" id="UP000019678">
    <property type="component" value="Unassembled WGS sequence"/>
</dbReference>
<dbReference type="InterPro" id="IPR003462">
    <property type="entry name" value="ODC_Mu_crystall"/>
</dbReference>
<dbReference type="SUPFAM" id="SSF51735">
    <property type="entry name" value="NAD(P)-binding Rossmann-fold domains"/>
    <property type="match status" value="1"/>
</dbReference>
<dbReference type="GO" id="GO:0016639">
    <property type="term" value="F:oxidoreductase activity, acting on the CH-NH2 group of donors, NAD or NADP as acceptor"/>
    <property type="evidence" value="ECO:0007669"/>
    <property type="project" value="InterPro"/>
</dbReference>
<organism evidence="1 2">
    <name type="scientific">Chondromyces apiculatus DSM 436</name>
    <dbReference type="NCBI Taxonomy" id="1192034"/>
    <lineage>
        <taxon>Bacteria</taxon>
        <taxon>Pseudomonadati</taxon>
        <taxon>Myxococcota</taxon>
        <taxon>Polyangia</taxon>
        <taxon>Polyangiales</taxon>
        <taxon>Polyangiaceae</taxon>
        <taxon>Chondromyces</taxon>
    </lineage>
</organism>
<dbReference type="STRING" id="1192034.CAP_3646"/>
<dbReference type="eggNOG" id="COG2423">
    <property type="taxonomic scope" value="Bacteria"/>
</dbReference>
<dbReference type="GO" id="GO:0019290">
    <property type="term" value="P:siderophore biosynthetic process"/>
    <property type="evidence" value="ECO:0007669"/>
    <property type="project" value="InterPro"/>
</dbReference>
<dbReference type="OrthoDB" id="5495968at2"/>
<dbReference type="InterPro" id="IPR023401">
    <property type="entry name" value="ODC_N"/>
</dbReference>
<gene>
    <name evidence="1" type="ORF">CAP_3646</name>
</gene>
<dbReference type="EMBL" id="ASRX01000027">
    <property type="protein sequence ID" value="EYF05056.1"/>
    <property type="molecule type" value="Genomic_DNA"/>
</dbReference>
<evidence type="ECO:0000313" key="1">
    <source>
        <dbReference type="EMBL" id="EYF05056.1"/>
    </source>
</evidence>
<accession>A0A017T909</accession>
<proteinExistence type="predicted"/>
<dbReference type="RefSeq" id="WP_044242955.1">
    <property type="nucleotide sequence ID" value="NZ_ASRX01000027.1"/>
</dbReference>
<protein>
    <submittedName>
        <fullName evidence="1">Ornithine cyclodeaminase</fullName>
    </submittedName>
</protein>
<dbReference type="PANTHER" id="PTHR13812">
    <property type="entry name" value="KETIMINE REDUCTASE MU-CRYSTALLIN"/>
    <property type="match status" value="1"/>
</dbReference>
<comment type="caution">
    <text evidence="1">The sequence shown here is derived from an EMBL/GenBank/DDBJ whole genome shotgun (WGS) entry which is preliminary data.</text>
</comment>
<dbReference type="NCBIfam" id="TIGR03944">
    <property type="entry name" value="dehyd_SbnB_fam"/>
    <property type="match status" value="1"/>
</dbReference>
<dbReference type="InterPro" id="IPR036291">
    <property type="entry name" value="NAD(P)-bd_dom_sf"/>
</dbReference>
<dbReference type="AlphaFoldDB" id="A0A017T909"/>
<evidence type="ECO:0000313" key="2">
    <source>
        <dbReference type="Proteomes" id="UP000019678"/>
    </source>
</evidence>
<dbReference type="Pfam" id="PF02423">
    <property type="entry name" value="OCD_Mu_crystall"/>
    <property type="match status" value="1"/>
</dbReference>